<name>A0ABY4EBW4_VITST</name>
<evidence type="ECO:0000313" key="2">
    <source>
        <dbReference type="EMBL" id="UOO93232.1"/>
    </source>
</evidence>
<sequence length="149" mass="16433">MNLALLVENLYVSNQLQSEEDVQKLADVGVKYLMCNRPDGEEAAQASFEQVTAWAHAHGIETTHLPVVMNQMNMEDVSQFAQWFAQHEGDVKGVYCRTGTRSSLLWALSQVDLGKVNAIEAITTVAQSGRNISGAAMMLQQLEPHTKEA</sequence>
<proteinExistence type="predicted"/>
<feature type="domain" description="Beta-lactamase hydrolase-like protein phosphatase-like" evidence="1">
    <location>
        <begin position="3"/>
        <end position="111"/>
    </location>
</feature>
<dbReference type="Gene3D" id="3.90.190.10">
    <property type="entry name" value="Protein tyrosine phosphatase superfamily"/>
    <property type="match status" value="1"/>
</dbReference>
<dbReference type="Pfam" id="PF04273">
    <property type="entry name" value="BLH_phosphatase"/>
    <property type="match status" value="1"/>
</dbReference>
<dbReference type="RefSeq" id="WP_019957567.1">
    <property type="nucleotide sequence ID" value="NZ_CP091512.1"/>
</dbReference>
<keyword evidence="3" id="KW-1185">Reference proteome</keyword>
<organism evidence="2 3">
    <name type="scientific">Vitreoscilla stercoraria</name>
    <dbReference type="NCBI Taxonomy" id="61"/>
    <lineage>
        <taxon>Bacteria</taxon>
        <taxon>Pseudomonadati</taxon>
        <taxon>Pseudomonadota</taxon>
        <taxon>Betaproteobacteria</taxon>
        <taxon>Neisseriales</taxon>
        <taxon>Neisseriaceae</taxon>
        <taxon>Vitreoscilla</taxon>
    </lineage>
</organism>
<dbReference type="InterPro" id="IPR005939">
    <property type="entry name" value="BLH_phosphatase-like"/>
</dbReference>
<dbReference type="EMBL" id="CP091512">
    <property type="protein sequence ID" value="UOO93232.1"/>
    <property type="molecule type" value="Genomic_DNA"/>
</dbReference>
<evidence type="ECO:0000313" key="3">
    <source>
        <dbReference type="Proteomes" id="UP000832034"/>
    </source>
</evidence>
<evidence type="ECO:0000259" key="1">
    <source>
        <dbReference type="Pfam" id="PF04273"/>
    </source>
</evidence>
<dbReference type="Proteomes" id="UP000832034">
    <property type="component" value="Chromosome"/>
</dbReference>
<keyword evidence="2" id="KW-0808">Transferase</keyword>
<protein>
    <submittedName>
        <fullName evidence="2">TIGR01244 family sulfur transferase</fullName>
    </submittedName>
</protein>
<dbReference type="InterPro" id="IPR029021">
    <property type="entry name" value="Prot-tyrosine_phosphatase-like"/>
</dbReference>
<dbReference type="GO" id="GO:0016740">
    <property type="term" value="F:transferase activity"/>
    <property type="evidence" value="ECO:0007669"/>
    <property type="project" value="UniProtKB-KW"/>
</dbReference>
<dbReference type="SUPFAM" id="SSF52799">
    <property type="entry name" value="(Phosphotyrosine protein) phosphatases II"/>
    <property type="match status" value="1"/>
</dbReference>
<reference evidence="2" key="1">
    <citation type="submission" date="2021-12" db="EMBL/GenBank/DDBJ databases">
        <authorList>
            <person name="Veyrier F.J."/>
        </authorList>
    </citation>
    <scope>NUCLEOTIDE SEQUENCE</scope>
    <source>
        <strain evidence="2">SAG 1488-6</strain>
    </source>
</reference>
<dbReference type="NCBIfam" id="TIGR01244">
    <property type="entry name" value="TIGR01244 family sulfur transferase"/>
    <property type="match status" value="1"/>
</dbReference>
<reference evidence="2" key="2">
    <citation type="journal article" date="2022" name="Res Sq">
        <title>Evolution of multicellular longitudinally dividing oral cavity symbionts (Neisseriaceae).</title>
        <authorList>
            <person name="Nyongesa S."/>
            <person name="Weber P."/>
            <person name="Bernet E."/>
            <person name="Pullido F."/>
            <person name="Nieckarz M."/>
            <person name="Delaby M."/>
            <person name="Nieves C."/>
            <person name="Viehboeck T."/>
            <person name="Krause N."/>
            <person name="Rivera-Millot A."/>
            <person name="Nakamura A."/>
            <person name="Vischer N."/>
            <person name="VanNieuwenhze M."/>
            <person name="Brun Y."/>
            <person name="Cava F."/>
            <person name="Bulgheresi S."/>
            <person name="Veyrier F."/>
        </authorList>
    </citation>
    <scope>NUCLEOTIDE SEQUENCE</scope>
    <source>
        <strain evidence="2">SAG 1488-6</strain>
    </source>
</reference>
<accession>A0ABY4EBW4</accession>
<gene>
    <name evidence="2" type="ORF">LVJ81_04155</name>
</gene>